<dbReference type="EMBL" id="LN899821">
    <property type="protein sequence ID" value="CUV18792.1"/>
    <property type="molecule type" value="Genomic_DNA"/>
</dbReference>
<sequence>MSRASALGRGAAGPHAVPGCQGRGLPCEVARARKVAHAARHSFDVLSAMKLLLPETMRRMPWKNGGGITTEIAIAPPGATLDAFDWRISTARVEAAGPFSRFAGIDRSLSVIAGGCLTLHRADGETVTLAPGGAPVRFAGETAIHATLDAPLSDFNVMTRRGAWAHRAETLAMAAGERRVLSPVRPGMQWMVYCARGGLSVGGPDACAMPVPQGAALWLDAPGGGEALIAQADAAGYLVALWPVA</sequence>
<proteinExistence type="predicted"/>
<dbReference type="PANTHER" id="PTHR37943:SF1">
    <property type="entry name" value="PROTEIN VES"/>
    <property type="match status" value="1"/>
</dbReference>
<reference evidence="1" key="1">
    <citation type="submission" date="2015-10" db="EMBL/GenBank/DDBJ databases">
        <authorList>
            <person name="Gilbert D.G."/>
        </authorList>
    </citation>
    <scope>NUCLEOTIDE SEQUENCE</scope>
    <source>
        <strain evidence="1">Phyl III-seqv23</strain>
    </source>
</reference>
<dbReference type="Pfam" id="PF05962">
    <property type="entry name" value="HutD"/>
    <property type="match status" value="1"/>
</dbReference>
<dbReference type="Gene3D" id="2.60.120.10">
    <property type="entry name" value="Jelly Rolls"/>
    <property type="match status" value="1"/>
</dbReference>
<dbReference type="InterPro" id="IPR010282">
    <property type="entry name" value="Uncharacterised_HutD/Ves"/>
</dbReference>
<protein>
    <recommendedName>
        <fullName evidence="2">HutD family protein</fullName>
    </recommendedName>
</protein>
<evidence type="ECO:0008006" key="2">
    <source>
        <dbReference type="Google" id="ProtNLM"/>
    </source>
</evidence>
<organism evidence="1">
    <name type="scientific">Ralstonia solanacearum</name>
    <name type="common">Pseudomonas solanacearum</name>
    <dbReference type="NCBI Taxonomy" id="305"/>
    <lineage>
        <taxon>Bacteria</taxon>
        <taxon>Pseudomonadati</taxon>
        <taxon>Pseudomonadota</taxon>
        <taxon>Betaproteobacteria</taxon>
        <taxon>Burkholderiales</taxon>
        <taxon>Burkholderiaceae</taxon>
        <taxon>Ralstonia</taxon>
        <taxon>Ralstonia solanacearum species complex</taxon>
    </lineage>
</organism>
<dbReference type="PANTHER" id="PTHR37943">
    <property type="entry name" value="PROTEIN VES"/>
    <property type="match status" value="1"/>
</dbReference>
<dbReference type="AlphaFoldDB" id="A0A0S4U9A6"/>
<accession>A0A0S4U9A6</accession>
<gene>
    <name evidence="1" type="ORF">PSS4_v1_740036</name>
</gene>
<dbReference type="SUPFAM" id="SSF51182">
    <property type="entry name" value="RmlC-like cupins"/>
    <property type="match status" value="1"/>
</dbReference>
<dbReference type="CDD" id="cd20293">
    <property type="entry name" value="cupin_HutD_N"/>
    <property type="match status" value="1"/>
</dbReference>
<evidence type="ECO:0000313" key="1">
    <source>
        <dbReference type="EMBL" id="CUV18792.1"/>
    </source>
</evidence>
<name>A0A0S4U9A6_RALSL</name>
<dbReference type="InterPro" id="IPR011051">
    <property type="entry name" value="RmlC_Cupin_sf"/>
</dbReference>
<dbReference type="InterPro" id="IPR014710">
    <property type="entry name" value="RmlC-like_jellyroll"/>
</dbReference>